<evidence type="ECO:0000256" key="1">
    <source>
        <dbReference type="SAM" id="Phobius"/>
    </source>
</evidence>
<dbReference type="eggNOG" id="COG5578">
    <property type="taxonomic scope" value="Bacteria"/>
</dbReference>
<keyword evidence="1" id="KW-0812">Transmembrane</keyword>
<feature type="transmembrane region" description="Helical" evidence="1">
    <location>
        <begin position="20"/>
        <end position="45"/>
    </location>
</feature>
<dbReference type="RefSeq" id="WP_006860569.1">
    <property type="nucleotide sequence ID" value="NZ_ACCL02000003.1"/>
</dbReference>
<organism evidence="2 3">
    <name type="scientific">Marvinbryantia formatexigens DSM 14469</name>
    <dbReference type="NCBI Taxonomy" id="478749"/>
    <lineage>
        <taxon>Bacteria</taxon>
        <taxon>Bacillati</taxon>
        <taxon>Bacillota</taxon>
        <taxon>Clostridia</taxon>
        <taxon>Lachnospirales</taxon>
        <taxon>Lachnospiraceae</taxon>
        <taxon>Marvinbryantia</taxon>
    </lineage>
</organism>
<dbReference type="Proteomes" id="UP000005561">
    <property type="component" value="Unassembled WGS sequence"/>
</dbReference>
<reference evidence="2" key="1">
    <citation type="submission" date="2009-07" db="EMBL/GenBank/DDBJ databases">
        <authorList>
            <person name="Weinstock G."/>
            <person name="Sodergren E."/>
            <person name="Clifton S."/>
            <person name="Fulton L."/>
            <person name="Fulton B."/>
            <person name="Courtney L."/>
            <person name="Fronick C."/>
            <person name="Harrison M."/>
            <person name="Strong C."/>
            <person name="Farmer C."/>
            <person name="Delahaunty K."/>
            <person name="Markovic C."/>
            <person name="Hall O."/>
            <person name="Minx P."/>
            <person name="Tomlinson C."/>
            <person name="Mitreva M."/>
            <person name="Nelson J."/>
            <person name="Hou S."/>
            <person name="Wollam A."/>
            <person name="Pepin K.H."/>
            <person name="Johnson M."/>
            <person name="Bhonagiri V."/>
            <person name="Nash W.E."/>
            <person name="Warren W."/>
            <person name="Chinwalla A."/>
            <person name="Mardis E.R."/>
            <person name="Wilson R.K."/>
        </authorList>
    </citation>
    <scope>NUCLEOTIDE SEQUENCE [LARGE SCALE GENOMIC DNA]</scope>
    <source>
        <strain evidence="2">DSM 14469</strain>
    </source>
</reference>
<dbReference type="OrthoDB" id="9814991at2"/>
<dbReference type="EMBL" id="ACCL02000003">
    <property type="protein sequence ID" value="EET62108.1"/>
    <property type="molecule type" value="Genomic_DNA"/>
</dbReference>
<gene>
    <name evidence="2" type="ORF">BRYFOR_05771</name>
</gene>
<feature type="transmembrane region" description="Helical" evidence="1">
    <location>
        <begin position="170"/>
        <end position="192"/>
    </location>
</feature>
<dbReference type="InterPro" id="IPR006938">
    <property type="entry name" value="DUF624"/>
</dbReference>
<feature type="transmembrane region" description="Helical" evidence="1">
    <location>
        <begin position="142"/>
        <end position="164"/>
    </location>
</feature>
<keyword evidence="1" id="KW-1133">Transmembrane helix</keyword>
<protein>
    <recommendedName>
        <fullName evidence="4">DUF624 domain-containing protein</fullName>
    </recommendedName>
</protein>
<feature type="transmembrane region" description="Helical" evidence="1">
    <location>
        <begin position="107"/>
        <end position="130"/>
    </location>
</feature>
<keyword evidence="1" id="KW-0472">Membrane</keyword>
<evidence type="ECO:0008006" key="4">
    <source>
        <dbReference type="Google" id="ProtNLM"/>
    </source>
</evidence>
<evidence type="ECO:0000313" key="2">
    <source>
        <dbReference type="EMBL" id="EET62108.1"/>
    </source>
</evidence>
<feature type="transmembrane region" description="Helical" evidence="1">
    <location>
        <begin position="74"/>
        <end position="95"/>
    </location>
</feature>
<dbReference type="AlphaFoldDB" id="C6LAX7"/>
<evidence type="ECO:0000313" key="3">
    <source>
        <dbReference type="Proteomes" id="UP000005561"/>
    </source>
</evidence>
<proteinExistence type="predicted"/>
<accession>C6LAX7</accession>
<dbReference type="Pfam" id="PF04854">
    <property type="entry name" value="DUF624"/>
    <property type="match status" value="1"/>
</dbReference>
<dbReference type="STRING" id="168384.SAMN05660368_01259"/>
<comment type="caution">
    <text evidence="2">The sequence shown here is derived from an EMBL/GenBank/DDBJ whole genome shotgun (WGS) entry which is preliminary data.</text>
</comment>
<keyword evidence="3" id="KW-1185">Reference proteome</keyword>
<name>C6LAX7_9FIRM</name>
<sequence length="218" mass="24499">MKLSLDAPVFDKTNQIADVLVAGFLWLVCSVPVVTIGPASAALYYTVVKVVRRKRETVWKSFFHSFKSNLKQGILMTLLYGGYGALIAVYGYLAYLKYTGGDGMNPYMLAAGGIVLAFPWLLTVVWIFPVISRFEARTGRQLQYAVCMAVGNLPATLGLLALLLVCFVLIYLWSFLLVILPGVYAFVSSFLIERVFRKYMEKERGKYAGEEDLPWYLE</sequence>